<sequence length="495" mass="55883">MPVRFPGLVIGIGPALCSASALVPALMAQMPLKAGVTKRILPLFDFCIKRRAFSLVLSTIPYFTMHPSRHPHPYQVPTYYNTMAPSFTILPPEYPSTQAQRPPTHYTSNQHSVPAVNMTAPNKWTGPFKFRKLPKTIQTLIIWYAASAPSWRVVGFTGGRKDVYKTTLSLMLSSKSTFQMAGHALLDVVILSTQDQVNKFLDTVQRDLRKANQDQSRLLDVNPLLTPAVGYARGKVKLLWASECYQPSSGHPGLRARNPAENSIREWSAMYFVFRRAYTLGFCFKALDLLYEVIRASGRVQRDPNGQSKWCMETRALVLAGTPLPGWSWSSITHNLAGQEFLRCIKSLTIWRPDVMTRQASSSLPHSQITPDWVQDVPFESMPNLTHFAFATHPRPQNLARKTLPVIGYTLPGHEGGRYRDWEEAGYPARNVGNTTIFREWARSSQPADHGWTWFVPIEKLDSVTGEVKDENWEMAFLRGFHVNWKPLSTQAAPK</sequence>
<protein>
    <submittedName>
        <fullName evidence="1">Uncharacterized protein</fullName>
    </submittedName>
</protein>
<evidence type="ECO:0000313" key="1">
    <source>
        <dbReference type="EMBL" id="KDR66472.1"/>
    </source>
</evidence>
<dbReference type="OrthoDB" id="2606310at2759"/>
<dbReference type="EMBL" id="KL142423">
    <property type="protein sequence ID" value="KDR66472.1"/>
    <property type="molecule type" value="Genomic_DNA"/>
</dbReference>
<organism evidence="1 2">
    <name type="scientific">Galerina marginata (strain CBS 339.88)</name>
    <dbReference type="NCBI Taxonomy" id="685588"/>
    <lineage>
        <taxon>Eukaryota</taxon>
        <taxon>Fungi</taxon>
        <taxon>Dikarya</taxon>
        <taxon>Basidiomycota</taxon>
        <taxon>Agaricomycotina</taxon>
        <taxon>Agaricomycetes</taxon>
        <taxon>Agaricomycetidae</taxon>
        <taxon>Agaricales</taxon>
        <taxon>Agaricineae</taxon>
        <taxon>Strophariaceae</taxon>
        <taxon>Galerina</taxon>
    </lineage>
</organism>
<dbReference type="HOGENOM" id="CLU_550996_0_0_1"/>
<reference evidence="2" key="1">
    <citation type="journal article" date="2014" name="Proc. Natl. Acad. Sci. U.S.A.">
        <title>Extensive sampling of basidiomycete genomes demonstrates inadequacy of the white-rot/brown-rot paradigm for wood decay fungi.</title>
        <authorList>
            <person name="Riley R."/>
            <person name="Salamov A.A."/>
            <person name="Brown D.W."/>
            <person name="Nagy L.G."/>
            <person name="Floudas D."/>
            <person name="Held B.W."/>
            <person name="Levasseur A."/>
            <person name="Lombard V."/>
            <person name="Morin E."/>
            <person name="Otillar R."/>
            <person name="Lindquist E.A."/>
            <person name="Sun H."/>
            <person name="LaButti K.M."/>
            <person name="Schmutz J."/>
            <person name="Jabbour D."/>
            <person name="Luo H."/>
            <person name="Baker S.E."/>
            <person name="Pisabarro A.G."/>
            <person name="Walton J.D."/>
            <person name="Blanchette R.A."/>
            <person name="Henrissat B."/>
            <person name="Martin F."/>
            <person name="Cullen D."/>
            <person name="Hibbett D.S."/>
            <person name="Grigoriev I.V."/>
        </authorList>
    </citation>
    <scope>NUCLEOTIDE SEQUENCE [LARGE SCALE GENOMIC DNA]</scope>
    <source>
        <strain evidence="2">CBS 339.88</strain>
    </source>
</reference>
<gene>
    <name evidence="1" type="ORF">GALMADRAFT_259265</name>
</gene>
<dbReference type="Proteomes" id="UP000027222">
    <property type="component" value="Unassembled WGS sequence"/>
</dbReference>
<dbReference type="STRING" id="685588.A0A067S977"/>
<keyword evidence="2" id="KW-1185">Reference proteome</keyword>
<accession>A0A067S977</accession>
<name>A0A067S977_GALM3</name>
<dbReference type="AlphaFoldDB" id="A0A067S977"/>
<proteinExistence type="predicted"/>
<evidence type="ECO:0000313" key="2">
    <source>
        <dbReference type="Proteomes" id="UP000027222"/>
    </source>
</evidence>